<dbReference type="InterPro" id="IPR005135">
    <property type="entry name" value="Endo/exonuclease/phosphatase"/>
</dbReference>
<dbReference type="AlphaFoldDB" id="A0A8J4XQ79"/>
<protein>
    <recommendedName>
        <fullName evidence="1">Endonuclease/exonuclease/phosphatase domain-containing protein</fullName>
    </recommendedName>
</protein>
<accession>A0A8J4XQ79</accession>
<sequence>MTSLALVPTALNLPNFLPSGFDFNVTLTKFICAVYLSPNSSDYVKFFDYLTSKVEHISSHFPLAEISILGDFNVHHQLWLSSSFTDQPGEQAYNFSILQDLEHLVQHPTRIPDRLGDTPNILDLFLTTNPSACLLCETIFSVGFLRSQSYFCNLSYRSGTGPGPT</sequence>
<gene>
    <name evidence="2" type="ORF">GWK47_023744</name>
</gene>
<feature type="domain" description="Endonuclease/exonuclease/phosphatase" evidence="1">
    <location>
        <begin position="31"/>
        <end position="134"/>
    </location>
</feature>
<organism evidence="2 3">
    <name type="scientific">Chionoecetes opilio</name>
    <name type="common">Atlantic snow crab</name>
    <name type="synonym">Cancer opilio</name>
    <dbReference type="NCBI Taxonomy" id="41210"/>
    <lineage>
        <taxon>Eukaryota</taxon>
        <taxon>Metazoa</taxon>
        <taxon>Ecdysozoa</taxon>
        <taxon>Arthropoda</taxon>
        <taxon>Crustacea</taxon>
        <taxon>Multicrustacea</taxon>
        <taxon>Malacostraca</taxon>
        <taxon>Eumalacostraca</taxon>
        <taxon>Eucarida</taxon>
        <taxon>Decapoda</taxon>
        <taxon>Pleocyemata</taxon>
        <taxon>Brachyura</taxon>
        <taxon>Eubrachyura</taxon>
        <taxon>Majoidea</taxon>
        <taxon>Majidae</taxon>
        <taxon>Chionoecetes</taxon>
    </lineage>
</organism>
<dbReference type="GO" id="GO:0003824">
    <property type="term" value="F:catalytic activity"/>
    <property type="evidence" value="ECO:0007669"/>
    <property type="project" value="InterPro"/>
</dbReference>
<dbReference type="SUPFAM" id="SSF56219">
    <property type="entry name" value="DNase I-like"/>
    <property type="match status" value="1"/>
</dbReference>
<dbReference type="OrthoDB" id="7977060at2759"/>
<proteinExistence type="predicted"/>
<evidence type="ECO:0000259" key="1">
    <source>
        <dbReference type="Pfam" id="PF14529"/>
    </source>
</evidence>
<dbReference type="InterPro" id="IPR036691">
    <property type="entry name" value="Endo/exonu/phosph_ase_sf"/>
</dbReference>
<evidence type="ECO:0000313" key="3">
    <source>
        <dbReference type="Proteomes" id="UP000770661"/>
    </source>
</evidence>
<dbReference type="EMBL" id="JACEEZ010024633">
    <property type="protein sequence ID" value="KAG0709979.1"/>
    <property type="molecule type" value="Genomic_DNA"/>
</dbReference>
<evidence type="ECO:0000313" key="2">
    <source>
        <dbReference type="EMBL" id="KAG0709979.1"/>
    </source>
</evidence>
<dbReference type="Proteomes" id="UP000770661">
    <property type="component" value="Unassembled WGS sequence"/>
</dbReference>
<dbReference type="Pfam" id="PF14529">
    <property type="entry name" value="Exo_endo_phos_2"/>
    <property type="match status" value="1"/>
</dbReference>
<name>A0A8J4XQ79_CHIOP</name>
<comment type="caution">
    <text evidence="2">The sequence shown here is derived from an EMBL/GenBank/DDBJ whole genome shotgun (WGS) entry which is preliminary data.</text>
</comment>
<dbReference type="Gene3D" id="3.60.10.10">
    <property type="entry name" value="Endonuclease/exonuclease/phosphatase"/>
    <property type="match status" value="1"/>
</dbReference>
<reference evidence="2" key="1">
    <citation type="submission" date="2020-07" db="EMBL/GenBank/DDBJ databases">
        <title>The High-quality genome of the commercially important snow crab, Chionoecetes opilio.</title>
        <authorList>
            <person name="Jeong J.-H."/>
            <person name="Ryu S."/>
        </authorList>
    </citation>
    <scope>NUCLEOTIDE SEQUENCE</scope>
    <source>
        <strain evidence="2">MADBK_172401_WGS</strain>
        <tissue evidence="2">Digestive gland</tissue>
    </source>
</reference>
<keyword evidence="3" id="KW-1185">Reference proteome</keyword>